<feature type="region of interest" description="Disordered" evidence="19">
    <location>
        <begin position="589"/>
        <end position="669"/>
    </location>
</feature>
<dbReference type="Pfam" id="PF16124">
    <property type="entry name" value="RecQ_Zn_bind"/>
    <property type="match status" value="1"/>
</dbReference>
<dbReference type="SMART" id="SM00490">
    <property type="entry name" value="HELICc"/>
    <property type="match status" value="1"/>
</dbReference>
<dbReference type="GO" id="GO:0005524">
    <property type="term" value="F:ATP binding"/>
    <property type="evidence" value="ECO:0007669"/>
    <property type="project" value="UniProtKB-KW"/>
</dbReference>
<keyword evidence="11 17" id="KW-0067">ATP-binding</keyword>
<keyword evidence="12" id="KW-0238">DNA-binding</keyword>
<dbReference type="Gene3D" id="3.40.50.300">
    <property type="entry name" value="P-loop containing nucleotide triphosphate hydrolases"/>
    <property type="match status" value="2"/>
</dbReference>
<evidence type="ECO:0000259" key="20">
    <source>
        <dbReference type="PROSITE" id="PS51192"/>
    </source>
</evidence>
<evidence type="ECO:0000256" key="4">
    <source>
        <dbReference type="ARBA" id="ARBA00004123"/>
    </source>
</evidence>
<dbReference type="GO" id="GO:0000724">
    <property type="term" value="P:double-strand break repair via homologous recombination"/>
    <property type="evidence" value="ECO:0007669"/>
    <property type="project" value="TreeGrafter"/>
</dbReference>
<comment type="cofactor">
    <cofactor evidence="1">
        <name>Mn(2+)</name>
        <dbReference type="ChEBI" id="CHEBI:29035"/>
    </cofactor>
</comment>
<dbReference type="GO" id="GO:0043138">
    <property type="term" value="F:3'-5' DNA helicase activity"/>
    <property type="evidence" value="ECO:0007669"/>
    <property type="project" value="UniProtKB-EC"/>
</dbReference>
<evidence type="ECO:0000256" key="17">
    <source>
        <dbReference type="RuleBase" id="RU364117"/>
    </source>
</evidence>
<dbReference type="InterPro" id="IPR011545">
    <property type="entry name" value="DEAD/DEAH_box_helicase_dom"/>
</dbReference>
<evidence type="ECO:0000256" key="1">
    <source>
        <dbReference type="ARBA" id="ARBA00001936"/>
    </source>
</evidence>
<dbReference type="PROSITE" id="PS51194">
    <property type="entry name" value="HELICASE_CTER"/>
    <property type="match status" value="1"/>
</dbReference>
<keyword evidence="22" id="KW-1185">Reference proteome</keyword>
<dbReference type="GO" id="GO:0005694">
    <property type="term" value="C:chromosome"/>
    <property type="evidence" value="ECO:0007669"/>
    <property type="project" value="TreeGrafter"/>
</dbReference>
<feature type="region of interest" description="Disordered" evidence="19">
    <location>
        <begin position="716"/>
        <end position="739"/>
    </location>
</feature>
<dbReference type="Pfam" id="PF00270">
    <property type="entry name" value="DEAD"/>
    <property type="match status" value="1"/>
</dbReference>
<dbReference type="InterPro" id="IPR014001">
    <property type="entry name" value="Helicase_ATP-bd"/>
</dbReference>
<dbReference type="RefSeq" id="XP_022332782.1">
    <property type="nucleotide sequence ID" value="XM_022477074.1"/>
</dbReference>
<dbReference type="FunFam" id="3.40.50.300:FF:000752">
    <property type="entry name" value="ATP-dependent DNA helicase"/>
    <property type="match status" value="1"/>
</dbReference>
<dbReference type="EC" id="5.6.2.4" evidence="17"/>
<keyword evidence="18" id="KW-0175">Coiled coil</keyword>
<dbReference type="KEGG" id="cvn:111130258"/>
<feature type="compositionally biased region" description="Basic residues" evidence="19">
    <location>
        <begin position="640"/>
        <end position="650"/>
    </location>
</feature>
<evidence type="ECO:0000256" key="8">
    <source>
        <dbReference type="ARBA" id="ARBA00022801"/>
    </source>
</evidence>
<comment type="catalytic activity">
    <reaction evidence="16">
        <text>ATP + H2O = ADP + phosphate + H(+)</text>
        <dbReference type="Rhea" id="RHEA:13065"/>
        <dbReference type="ChEBI" id="CHEBI:15377"/>
        <dbReference type="ChEBI" id="CHEBI:15378"/>
        <dbReference type="ChEBI" id="CHEBI:30616"/>
        <dbReference type="ChEBI" id="CHEBI:43474"/>
        <dbReference type="ChEBI" id="CHEBI:456216"/>
    </reaction>
    <physiologicalReaction direction="left-to-right" evidence="16">
        <dbReference type="Rhea" id="RHEA:13066"/>
    </physiologicalReaction>
</comment>
<keyword evidence="8 17" id="KW-0378">Hydrolase</keyword>
<dbReference type="CDD" id="cd18015">
    <property type="entry name" value="DEXHc_RecQ1"/>
    <property type="match status" value="1"/>
</dbReference>
<name>A0A8B8DX16_CRAVI</name>
<dbReference type="Pfam" id="PF00271">
    <property type="entry name" value="Helicase_C"/>
    <property type="match status" value="1"/>
</dbReference>
<dbReference type="InterPro" id="IPR032284">
    <property type="entry name" value="RecQ_Zn-bd"/>
</dbReference>
<dbReference type="Gene3D" id="1.10.10.10">
    <property type="entry name" value="Winged helix-like DNA-binding domain superfamily/Winged helix DNA-binding domain"/>
    <property type="match status" value="1"/>
</dbReference>
<evidence type="ECO:0000256" key="14">
    <source>
        <dbReference type="ARBA" id="ARBA00023242"/>
    </source>
</evidence>
<keyword evidence="13" id="KW-0413">Isomerase</keyword>
<dbReference type="InterPro" id="IPR002464">
    <property type="entry name" value="DNA/RNA_helicase_DEAH_CS"/>
</dbReference>
<dbReference type="CDD" id="cd18794">
    <property type="entry name" value="SF2_C_RecQ"/>
    <property type="match status" value="1"/>
</dbReference>
<evidence type="ECO:0000256" key="2">
    <source>
        <dbReference type="ARBA" id="ARBA00001946"/>
    </source>
</evidence>
<dbReference type="InterPro" id="IPR027417">
    <property type="entry name" value="P-loop_NTPase"/>
</dbReference>
<evidence type="ECO:0000313" key="23">
    <source>
        <dbReference type="RefSeq" id="XP_022332782.1"/>
    </source>
</evidence>
<gene>
    <name evidence="23" type="primary">LOC111130258</name>
</gene>
<evidence type="ECO:0000256" key="9">
    <source>
        <dbReference type="ARBA" id="ARBA00022806"/>
    </source>
</evidence>
<evidence type="ECO:0000256" key="16">
    <source>
        <dbReference type="ARBA" id="ARBA00048778"/>
    </source>
</evidence>
<evidence type="ECO:0000256" key="10">
    <source>
        <dbReference type="ARBA" id="ARBA00022833"/>
    </source>
</evidence>
<evidence type="ECO:0000256" key="5">
    <source>
        <dbReference type="ARBA" id="ARBA00005446"/>
    </source>
</evidence>
<accession>A0A8B8DX16</accession>
<sequence length="739" mass="82032">MEGHRKELAEVRDQLADIEIQIDALLQTQADLTARRDQLEGLIAAGISPSSPPHEDIKDWDSEDFNWSAELKQKMESVFGISELRPMQLQTMNVTMSGKDCILIMPTGGGKSLCFQLPALLSKGVTLVVSPLVSLMEDQVIALENYHVDAAMLNASTDKNQVTAVQNAMVDKAAPLRLLYVTPEKLAKSKRFMAKLEKMYAVGRFSRLVIDEVHCCSQWGHDFRPDYKFLGIMKRQFPGVPILGLTATATKNVIEDVKKILNIPNCVLFKASFNRPNLFYEVKTKSSEHIEAMDNIQKLIQKRFNNQSGIIYCLSRKESQDVTADLQQRGIKTGCYHADLSGRERSRVHRLWLQNQIKVVVATTAFGMGIDKPDVRFVIHFSVSKSMENLYQESGRAGRDDQKSHSIVFYRLADIFRQSSMVFTEQTGLDNLYGIMAYCTDLTRCRRSVIAQHFGETWDKSHCQEMCDHCQTPVETEKKDMKRICQLMIEVLNQASSKEERLTAIKLMDAFQGKKVGGFRVVGLDIPAVTRDILERVISLMLVKGYLREDFHFTAYTTISYLVPGDKRNLLKCESTKVVLECVQRQKPCASSKKSPGQGVTKDSGPPISRSKVTKPKLVIIKSQNSSTPGPSGEQCSRLSQKKTQKRKKPVMIDSDDSDLDFGEQSEGSVVKKRYVPAPSCSSLESEGTGSCEGAGSSCVGTGSCEGAGSCVGTGSCEGRGSKGNSVNEAIQLDSDSND</sequence>
<feature type="coiled-coil region" evidence="18">
    <location>
        <begin position="1"/>
        <end position="35"/>
    </location>
</feature>
<dbReference type="NCBIfam" id="TIGR00614">
    <property type="entry name" value="recQ_fam"/>
    <property type="match status" value="1"/>
</dbReference>
<evidence type="ECO:0000256" key="19">
    <source>
        <dbReference type="SAM" id="MobiDB-lite"/>
    </source>
</evidence>
<dbReference type="PROSITE" id="PS00690">
    <property type="entry name" value="DEAH_ATP_HELICASE"/>
    <property type="match status" value="1"/>
</dbReference>
<keyword evidence="7 17" id="KW-0547">Nucleotide-binding</keyword>
<evidence type="ECO:0000256" key="12">
    <source>
        <dbReference type="ARBA" id="ARBA00023125"/>
    </source>
</evidence>
<evidence type="ECO:0000256" key="7">
    <source>
        <dbReference type="ARBA" id="ARBA00022741"/>
    </source>
</evidence>
<evidence type="ECO:0000313" key="22">
    <source>
        <dbReference type="Proteomes" id="UP000694844"/>
    </source>
</evidence>
<feature type="compositionally biased region" description="Acidic residues" evidence="19">
    <location>
        <begin position="654"/>
        <end position="664"/>
    </location>
</feature>
<evidence type="ECO:0000256" key="15">
    <source>
        <dbReference type="ARBA" id="ARBA00034617"/>
    </source>
</evidence>
<evidence type="ECO:0000256" key="13">
    <source>
        <dbReference type="ARBA" id="ARBA00023235"/>
    </source>
</evidence>
<evidence type="ECO:0000259" key="21">
    <source>
        <dbReference type="PROSITE" id="PS51194"/>
    </source>
</evidence>
<comment type="catalytic activity">
    <reaction evidence="15 17">
        <text>Couples ATP hydrolysis with the unwinding of duplex DNA by translocating in the 3'-5' direction.</text>
        <dbReference type="EC" id="5.6.2.4"/>
    </reaction>
</comment>
<dbReference type="GeneID" id="111130258"/>
<dbReference type="Proteomes" id="UP000694844">
    <property type="component" value="Chromosome 1"/>
</dbReference>
<dbReference type="GO" id="GO:0009378">
    <property type="term" value="F:four-way junction helicase activity"/>
    <property type="evidence" value="ECO:0007669"/>
    <property type="project" value="TreeGrafter"/>
</dbReference>
<keyword evidence="10" id="KW-0862">Zinc</keyword>
<reference evidence="22" key="1">
    <citation type="submission" date="2024-06" db="UniProtKB">
        <authorList>
            <consortium name="RefSeq"/>
        </authorList>
    </citation>
    <scope>NUCLEOTIDE SEQUENCE [LARGE SCALE GENOMIC DNA]</scope>
</reference>
<comment type="similarity">
    <text evidence="5 17">Belongs to the helicase family. RecQ subfamily.</text>
</comment>
<dbReference type="GO" id="GO:0046872">
    <property type="term" value="F:metal ion binding"/>
    <property type="evidence" value="ECO:0007669"/>
    <property type="project" value="UniProtKB-KW"/>
</dbReference>
<protein>
    <recommendedName>
        <fullName evidence="17">ATP-dependent DNA helicase</fullName>
        <ecNumber evidence="17">5.6.2.4</ecNumber>
    </recommendedName>
</protein>
<feature type="domain" description="Helicase ATP-binding" evidence="20">
    <location>
        <begin position="92"/>
        <end position="267"/>
    </location>
</feature>
<comment type="subcellular location">
    <subcellularLocation>
        <location evidence="4 17">Nucleus</location>
    </subcellularLocation>
</comment>
<feature type="compositionally biased region" description="Polar residues" evidence="19">
    <location>
        <begin position="622"/>
        <end position="639"/>
    </location>
</feature>
<dbReference type="FunFam" id="3.40.50.300:FF:000596">
    <property type="entry name" value="ATP-dependent DNA helicase"/>
    <property type="match status" value="1"/>
</dbReference>
<feature type="domain" description="Helicase C-terminal" evidence="21">
    <location>
        <begin position="295"/>
        <end position="443"/>
    </location>
</feature>
<evidence type="ECO:0000256" key="3">
    <source>
        <dbReference type="ARBA" id="ARBA00001947"/>
    </source>
</evidence>
<proteinExistence type="inferred from homology"/>
<organism evidence="22 23">
    <name type="scientific">Crassostrea virginica</name>
    <name type="common">Eastern oyster</name>
    <dbReference type="NCBI Taxonomy" id="6565"/>
    <lineage>
        <taxon>Eukaryota</taxon>
        <taxon>Metazoa</taxon>
        <taxon>Spiralia</taxon>
        <taxon>Lophotrochozoa</taxon>
        <taxon>Mollusca</taxon>
        <taxon>Bivalvia</taxon>
        <taxon>Autobranchia</taxon>
        <taxon>Pteriomorphia</taxon>
        <taxon>Ostreida</taxon>
        <taxon>Ostreoidea</taxon>
        <taxon>Ostreidae</taxon>
        <taxon>Crassostrea</taxon>
    </lineage>
</organism>
<dbReference type="PROSITE" id="PS51192">
    <property type="entry name" value="HELICASE_ATP_BIND_1"/>
    <property type="match status" value="1"/>
</dbReference>
<dbReference type="InterPro" id="IPR036388">
    <property type="entry name" value="WH-like_DNA-bd_sf"/>
</dbReference>
<dbReference type="InterPro" id="IPR001650">
    <property type="entry name" value="Helicase_C-like"/>
</dbReference>
<dbReference type="InterPro" id="IPR004589">
    <property type="entry name" value="DNA_helicase_ATP-dep_RecQ"/>
</dbReference>
<dbReference type="AlphaFoldDB" id="A0A8B8DX16"/>
<dbReference type="GO" id="GO:0005634">
    <property type="term" value="C:nucleus"/>
    <property type="evidence" value="ECO:0007669"/>
    <property type="project" value="UniProtKB-SubCell"/>
</dbReference>
<dbReference type="GO" id="GO:0016787">
    <property type="term" value="F:hydrolase activity"/>
    <property type="evidence" value="ECO:0007669"/>
    <property type="project" value="UniProtKB-KW"/>
</dbReference>
<keyword evidence="14 17" id="KW-0539">Nucleus</keyword>
<keyword evidence="6" id="KW-0479">Metal-binding</keyword>
<evidence type="ECO:0000256" key="11">
    <source>
        <dbReference type="ARBA" id="ARBA00022840"/>
    </source>
</evidence>
<comment type="cofactor">
    <cofactor evidence="3">
        <name>Zn(2+)</name>
        <dbReference type="ChEBI" id="CHEBI:29105"/>
    </cofactor>
</comment>
<evidence type="ECO:0000256" key="6">
    <source>
        <dbReference type="ARBA" id="ARBA00022723"/>
    </source>
</evidence>
<dbReference type="OrthoDB" id="10261556at2759"/>
<comment type="cofactor">
    <cofactor evidence="2">
        <name>Mg(2+)</name>
        <dbReference type="ChEBI" id="CHEBI:18420"/>
    </cofactor>
</comment>
<dbReference type="PANTHER" id="PTHR13710">
    <property type="entry name" value="DNA HELICASE RECQ FAMILY MEMBER"/>
    <property type="match status" value="1"/>
</dbReference>
<dbReference type="GO" id="GO:0003677">
    <property type="term" value="F:DNA binding"/>
    <property type="evidence" value="ECO:0007669"/>
    <property type="project" value="UniProtKB-KW"/>
</dbReference>
<keyword evidence="9 17" id="KW-0347">Helicase</keyword>
<dbReference type="SUPFAM" id="SSF52540">
    <property type="entry name" value="P-loop containing nucleoside triphosphate hydrolases"/>
    <property type="match status" value="1"/>
</dbReference>
<evidence type="ECO:0000256" key="18">
    <source>
        <dbReference type="SAM" id="Coils"/>
    </source>
</evidence>
<reference evidence="23" key="2">
    <citation type="submission" date="2025-08" db="UniProtKB">
        <authorList>
            <consortium name="RefSeq"/>
        </authorList>
    </citation>
    <scope>IDENTIFICATION</scope>
    <source>
        <tissue evidence="23">Whole sample</tissue>
    </source>
</reference>
<dbReference type="PANTHER" id="PTHR13710:SF105">
    <property type="entry name" value="ATP-DEPENDENT DNA HELICASE Q1"/>
    <property type="match status" value="1"/>
</dbReference>
<dbReference type="SMART" id="SM00487">
    <property type="entry name" value="DEXDc"/>
    <property type="match status" value="1"/>
</dbReference>
<dbReference type="GO" id="GO:0005737">
    <property type="term" value="C:cytoplasm"/>
    <property type="evidence" value="ECO:0007669"/>
    <property type="project" value="TreeGrafter"/>
</dbReference>